<dbReference type="InParanoid" id="G0QYC0"/>
<evidence type="ECO:0000256" key="1">
    <source>
        <dbReference type="ARBA" id="ARBA00004496"/>
    </source>
</evidence>
<keyword evidence="2 5" id="KW-0963">Cytoplasm</keyword>
<feature type="compositionally biased region" description="Basic residues" evidence="7">
    <location>
        <begin position="1"/>
        <end position="19"/>
    </location>
</feature>
<dbReference type="FunCoup" id="G0QYC0">
    <property type="interactions" value="395"/>
</dbReference>
<dbReference type="InterPro" id="IPR001593">
    <property type="entry name" value="Ribosomal_eS1"/>
</dbReference>
<dbReference type="OrthoDB" id="9834376at2759"/>
<gene>
    <name evidence="8" type="ORF">IMG5_148640</name>
</gene>
<dbReference type="HAMAP" id="MF_03122">
    <property type="entry name" value="Ribosomal_eS1_euk"/>
    <property type="match status" value="1"/>
</dbReference>
<evidence type="ECO:0000313" key="8">
    <source>
        <dbReference type="EMBL" id="EGR29783.1"/>
    </source>
</evidence>
<keyword evidence="9" id="KW-1185">Reference proteome</keyword>
<proteinExistence type="inferred from homology"/>
<dbReference type="SMART" id="SM01397">
    <property type="entry name" value="Ribosomal_S3Ae"/>
    <property type="match status" value="1"/>
</dbReference>
<dbReference type="AlphaFoldDB" id="G0QYC0"/>
<dbReference type="InterPro" id="IPR027500">
    <property type="entry name" value="Ribosomal_eS1_euk"/>
</dbReference>
<keyword evidence="4 5" id="KW-0687">Ribonucleoprotein</keyword>
<sequence>MTQGKNKRLTKGGKKGSKKRNVDPLSRKEWYDFRAPVPFSSKSFGKTLVTKSSGNRIASDEIKGRVVESTLADLKDSSNNLHWRKVKLVIDEVEGRNAKTSFYGLDITRDKLCSMIRKWQTLIESRVDCKTADGYIVRVFTIAFTKKFGGKSAGSTCYAKSSQVRAIRKKINTYITNEAAKANISEFTKKLISDDYVHKMEKDTKSVFPLRDITIKKVKVLKRPKLDAAKFAELYTHDKKGERSTGRDGAPEDPAAKNLLLSAQQQQQQQQ</sequence>
<dbReference type="PANTHER" id="PTHR11830">
    <property type="entry name" value="40S RIBOSOMAL PROTEIN S3A"/>
    <property type="match status" value="1"/>
</dbReference>
<organism evidence="8 9">
    <name type="scientific">Ichthyophthirius multifiliis</name>
    <name type="common">White spot disease agent</name>
    <name type="synonym">Ich</name>
    <dbReference type="NCBI Taxonomy" id="5932"/>
    <lineage>
        <taxon>Eukaryota</taxon>
        <taxon>Sar</taxon>
        <taxon>Alveolata</taxon>
        <taxon>Ciliophora</taxon>
        <taxon>Intramacronucleata</taxon>
        <taxon>Oligohymenophorea</taxon>
        <taxon>Hymenostomatida</taxon>
        <taxon>Ophryoglenina</taxon>
        <taxon>Ichthyophthirius</taxon>
    </lineage>
</organism>
<evidence type="ECO:0000256" key="4">
    <source>
        <dbReference type="ARBA" id="ARBA00023274"/>
    </source>
</evidence>
<keyword evidence="3 5" id="KW-0689">Ribosomal protein</keyword>
<evidence type="ECO:0000256" key="5">
    <source>
        <dbReference type="HAMAP-Rule" id="MF_03122"/>
    </source>
</evidence>
<comment type="subunit">
    <text evidence="5">Component of the small ribosomal subunit. Mature ribosomes consist of a small (40S) and a large (60S) subunit. The 40S subunit contains about 33 different proteins and 1 molecule of RNA (18S). The 60S subunit contains about 49 different proteins and 3 molecules of RNA (25S, 5.8S and 5S).</text>
</comment>
<protein>
    <recommendedName>
        <fullName evidence="5">Small ribosomal subunit protein eS1</fullName>
    </recommendedName>
</protein>
<dbReference type="EMBL" id="GL984106">
    <property type="protein sequence ID" value="EGR29783.1"/>
    <property type="molecule type" value="Genomic_DNA"/>
</dbReference>
<feature type="region of interest" description="Disordered" evidence="7">
    <location>
        <begin position="1"/>
        <end position="23"/>
    </location>
</feature>
<dbReference type="GeneID" id="14905904"/>
<evidence type="ECO:0000313" key="9">
    <source>
        <dbReference type="Proteomes" id="UP000008983"/>
    </source>
</evidence>
<dbReference type="OMA" id="TRFKGHE"/>
<dbReference type="RefSeq" id="XP_004031019.1">
    <property type="nucleotide sequence ID" value="XM_004030971.1"/>
</dbReference>
<accession>G0QYC0</accession>
<comment type="similarity">
    <text evidence="5 6">Belongs to the eukaryotic ribosomal protein eS1 family.</text>
</comment>
<dbReference type="eggNOG" id="KOG1628">
    <property type="taxonomic scope" value="Eukaryota"/>
</dbReference>
<evidence type="ECO:0000256" key="7">
    <source>
        <dbReference type="SAM" id="MobiDB-lite"/>
    </source>
</evidence>
<dbReference type="PROSITE" id="PS01191">
    <property type="entry name" value="RIBOSOMAL_S3AE"/>
    <property type="match status" value="1"/>
</dbReference>
<evidence type="ECO:0000256" key="2">
    <source>
        <dbReference type="ARBA" id="ARBA00022490"/>
    </source>
</evidence>
<evidence type="ECO:0000256" key="6">
    <source>
        <dbReference type="RuleBase" id="RU000668"/>
    </source>
</evidence>
<evidence type="ECO:0000256" key="3">
    <source>
        <dbReference type="ARBA" id="ARBA00022980"/>
    </source>
</evidence>
<dbReference type="GO" id="GO:0006412">
    <property type="term" value="P:translation"/>
    <property type="evidence" value="ECO:0007669"/>
    <property type="project" value="UniProtKB-UniRule"/>
</dbReference>
<feature type="region of interest" description="Disordered" evidence="7">
    <location>
        <begin position="237"/>
        <end position="271"/>
    </location>
</feature>
<feature type="initiator methionine" description="Removed" evidence="5">
    <location>
        <position position="1"/>
    </location>
</feature>
<dbReference type="Pfam" id="PF01015">
    <property type="entry name" value="Ribosomal_S3Ae"/>
    <property type="match status" value="1"/>
</dbReference>
<feature type="compositionally biased region" description="Basic and acidic residues" evidence="7">
    <location>
        <begin position="237"/>
        <end position="250"/>
    </location>
</feature>
<comment type="subcellular location">
    <subcellularLocation>
        <location evidence="1 5">Cytoplasm</location>
    </subcellularLocation>
</comment>
<dbReference type="Proteomes" id="UP000008983">
    <property type="component" value="Unassembled WGS sequence"/>
</dbReference>
<dbReference type="STRING" id="857967.G0QYC0"/>
<dbReference type="GO" id="GO:0022627">
    <property type="term" value="C:cytosolic small ribosomal subunit"/>
    <property type="evidence" value="ECO:0007669"/>
    <property type="project" value="UniProtKB-UniRule"/>
</dbReference>
<dbReference type="GO" id="GO:0003735">
    <property type="term" value="F:structural constituent of ribosome"/>
    <property type="evidence" value="ECO:0007669"/>
    <property type="project" value="UniProtKB-UniRule"/>
</dbReference>
<dbReference type="InterPro" id="IPR018281">
    <property type="entry name" value="Ribosomal_eS1_CS"/>
</dbReference>
<name>G0QYC0_ICHMU</name>
<reference evidence="8 9" key="1">
    <citation type="submission" date="2011-07" db="EMBL/GenBank/DDBJ databases">
        <authorList>
            <person name="Coyne R."/>
            <person name="Brami D."/>
            <person name="Johnson J."/>
            <person name="Hostetler J."/>
            <person name="Hannick L."/>
            <person name="Clark T."/>
            <person name="Cassidy-Hanley D."/>
            <person name="Inman J."/>
        </authorList>
    </citation>
    <scope>NUCLEOTIDE SEQUENCE [LARGE SCALE GENOMIC DNA]</scope>
    <source>
        <strain evidence="8 9">G5</strain>
    </source>
</reference>